<evidence type="ECO:0000313" key="4">
    <source>
        <dbReference type="Proteomes" id="UP001604277"/>
    </source>
</evidence>
<proteinExistence type="predicted"/>
<evidence type="ECO:0000256" key="1">
    <source>
        <dbReference type="SAM" id="Coils"/>
    </source>
</evidence>
<dbReference type="AlphaFoldDB" id="A0ABD1W8I9"/>
<evidence type="ECO:0000313" key="3">
    <source>
        <dbReference type="EMBL" id="KAL2545983.1"/>
    </source>
</evidence>
<comment type="caution">
    <text evidence="3">The sequence shown here is derived from an EMBL/GenBank/DDBJ whole genome shotgun (WGS) entry which is preliminary data.</text>
</comment>
<feature type="region of interest" description="Disordered" evidence="2">
    <location>
        <begin position="64"/>
        <end position="85"/>
    </location>
</feature>
<keyword evidence="1" id="KW-0175">Coiled coil</keyword>
<evidence type="ECO:0000256" key="2">
    <source>
        <dbReference type="SAM" id="MobiDB-lite"/>
    </source>
</evidence>
<reference evidence="4" key="1">
    <citation type="submission" date="2024-07" db="EMBL/GenBank/DDBJ databases">
        <title>Two chromosome-level genome assemblies of Korean endemic species Abeliophyllum distichum and Forsythia ovata (Oleaceae).</title>
        <authorList>
            <person name="Jang H."/>
        </authorList>
    </citation>
    <scope>NUCLEOTIDE SEQUENCE [LARGE SCALE GENOMIC DNA]</scope>
</reference>
<dbReference type="EMBL" id="JBFOLJ010000004">
    <property type="protein sequence ID" value="KAL2545983.1"/>
    <property type="molecule type" value="Genomic_DNA"/>
</dbReference>
<sequence length="275" mass="29842">MSDFYFSSIPKLKIRRGGVVDDIPPLPSVPSVASDPRVTVLQTPEIMVGSPSFIPLASEVTSEVPPASSSMRPVPSSGSAIQSGKRKACANSGEEAFRGPPFPPPGKYEYINIGSRRDKLDPAALGKLLPLVANAAASVHKYCTSAFGRAVDNAKLTELLKLAKMYSSCSHVLNCELYELLEMKIDKLCSTARRDEDVEALRAENKDLRKQLVFSEEARARTTYGVVKARTIQRACVDAQKTAESQLKSCQDMIYAKDKELNKALTELSKVGSSG</sequence>
<keyword evidence="4" id="KW-1185">Reference proteome</keyword>
<gene>
    <name evidence="3" type="ORF">Fot_15216</name>
</gene>
<feature type="coiled-coil region" evidence="1">
    <location>
        <begin position="191"/>
        <end position="218"/>
    </location>
</feature>
<protein>
    <submittedName>
        <fullName evidence="3">Uncharacterized protein</fullName>
    </submittedName>
</protein>
<name>A0ABD1W8I9_9LAMI</name>
<dbReference type="Proteomes" id="UP001604277">
    <property type="component" value="Unassembled WGS sequence"/>
</dbReference>
<feature type="compositionally biased region" description="Low complexity" evidence="2">
    <location>
        <begin position="65"/>
        <end position="79"/>
    </location>
</feature>
<accession>A0ABD1W8I9</accession>
<organism evidence="3 4">
    <name type="scientific">Forsythia ovata</name>
    <dbReference type="NCBI Taxonomy" id="205694"/>
    <lineage>
        <taxon>Eukaryota</taxon>
        <taxon>Viridiplantae</taxon>
        <taxon>Streptophyta</taxon>
        <taxon>Embryophyta</taxon>
        <taxon>Tracheophyta</taxon>
        <taxon>Spermatophyta</taxon>
        <taxon>Magnoliopsida</taxon>
        <taxon>eudicotyledons</taxon>
        <taxon>Gunneridae</taxon>
        <taxon>Pentapetalae</taxon>
        <taxon>asterids</taxon>
        <taxon>lamiids</taxon>
        <taxon>Lamiales</taxon>
        <taxon>Oleaceae</taxon>
        <taxon>Forsythieae</taxon>
        <taxon>Forsythia</taxon>
    </lineage>
</organism>